<dbReference type="RefSeq" id="WP_154545534.1">
    <property type="nucleotide sequence ID" value="NZ_VULO01000010.1"/>
</dbReference>
<gene>
    <name evidence="1" type="ORF">FYJ24_08610</name>
</gene>
<dbReference type="Gene3D" id="3.30.1830.10">
    <property type="entry name" value="YehR-like"/>
    <property type="match status" value="1"/>
</dbReference>
<dbReference type="PIRSF" id="PIRSF006187">
    <property type="entry name" value="DUF1307"/>
    <property type="match status" value="1"/>
</dbReference>
<name>A0A6N7W8R0_9ACTO</name>
<dbReference type="SUPFAM" id="SSF160704">
    <property type="entry name" value="YehR-like"/>
    <property type="match status" value="1"/>
</dbReference>
<evidence type="ECO:0000313" key="1">
    <source>
        <dbReference type="EMBL" id="MSS84822.1"/>
    </source>
</evidence>
<dbReference type="AlphaFoldDB" id="A0A6N7W8R0"/>
<sequence length="137" mass="14425">MLAACASGGSETQTSYSLTQNGTESTIIFYATGDKVTKQAVENTIDYEGSGLADKETAESTLGPLVGQFQGIEGVEHSIEYGDTTAVETMTVDYSVANLQEVAELLGSSYSDTDNASAVSLKKSVELLEKSGYTKVK</sequence>
<proteinExistence type="predicted"/>
<evidence type="ECO:0000313" key="2">
    <source>
        <dbReference type="Proteomes" id="UP000470875"/>
    </source>
</evidence>
<dbReference type="Pfam" id="PF06998">
    <property type="entry name" value="DUF1307"/>
    <property type="match status" value="1"/>
</dbReference>
<dbReference type="InterPro" id="IPR009736">
    <property type="entry name" value="DUF1307"/>
</dbReference>
<dbReference type="Proteomes" id="UP000470875">
    <property type="component" value="Unassembled WGS sequence"/>
</dbReference>
<comment type="caution">
    <text evidence="1">The sequence shown here is derived from an EMBL/GenBank/DDBJ whole genome shotgun (WGS) entry which is preliminary data.</text>
</comment>
<protein>
    <submittedName>
        <fullName evidence="1">DUF1307 domain-containing protein</fullName>
    </submittedName>
</protein>
<accession>A0A6N7W8R0</accession>
<organism evidence="1 2">
    <name type="scientific">Scrofimicrobium canadense</name>
    <dbReference type="NCBI Taxonomy" id="2652290"/>
    <lineage>
        <taxon>Bacteria</taxon>
        <taxon>Bacillati</taxon>
        <taxon>Actinomycetota</taxon>
        <taxon>Actinomycetes</taxon>
        <taxon>Actinomycetales</taxon>
        <taxon>Actinomycetaceae</taxon>
        <taxon>Scrofimicrobium</taxon>
    </lineage>
</organism>
<reference evidence="1 2" key="1">
    <citation type="submission" date="2019-08" db="EMBL/GenBank/DDBJ databases">
        <title>In-depth cultivation of the pig gut microbiome towards novel bacterial diversity and tailored functional studies.</title>
        <authorList>
            <person name="Wylensek D."/>
            <person name="Hitch T.C.A."/>
            <person name="Clavel T."/>
        </authorList>
    </citation>
    <scope>NUCLEOTIDE SEQUENCE [LARGE SCALE GENOMIC DNA]</scope>
    <source>
        <strain evidence="1 2">WB03_NA08</strain>
    </source>
</reference>
<keyword evidence="2" id="KW-1185">Reference proteome</keyword>
<dbReference type="EMBL" id="VULO01000010">
    <property type="protein sequence ID" value="MSS84822.1"/>
    <property type="molecule type" value="Genomic_DNA"/>
</dbReference>
<dbReference type="InterPro" id="IPR036699">
    <property type="entry name" value="YehR-like_sf"/>
</dbReference>